<comment type="similarity">
    <text evidence="2">Belongs to the plant ACBP60 protein family.</text>
</comment>
<dbReference type="Pfam" id="PF20451">
    <property type="entry name" value="Calmod_bind_M"/>
    <property type="match status" value="1"/>
</dbReference>
<comment type="subcellular location">
    <subcellularLocation>
        <location evidence="1">Nucleus</location>
    </subcellularLocation>
</comment>
<dbReference type="GO" id="GO:0043565">
    <property type="term" value="F:sequence-specific DNA binding"/>
    <property type="evidence" value="ECO:0007669"/>
    <property type="project" value="TreeGrafter"/>
</dbReference>
<accession>A0A6A3AF53</accession>
<dbReference type="GO" id="GO:0005516">
    <property type="term" value="F:calmodulin binding"/>
    <property type="evidence" value="ECO:0007669"/>
    <property type="project" value="InterPro"/>
</dbReference>
<dbReference type="Pfam" id="PF20452">
    <property type="entry name" value="Calmod_bind_C"/>
    <property type="match status" value="1"/>
</dbReference>
<evidence type="ECO:0000256" key="2">
    <source>
        <dbReference type="ARBA" id="ARBA00007214"/>
    </source>
</evidence>
<evidence type="ECO:0000256" key="1">
    <source>
        <dbReference type="ARBA" id="ARBA00004123"/>
    </source>
</evidence>
<dbReference type="GO" id="GO:0003700">
    <property type="term" value="F:DNA-binding transcription factor activity"/>
    <property type="evidence" value="ECO:0007669"/>
    <property type="project" value="TreeGrafter"/>
</dbReference>
<evidence type="ECO:0000259" key="10">
    <source>
        <dbReference type="Pfam" id="PF20452"/>
    </source>
</evidence>
<evidence type="ECO:0000256" key="3">
    <source>
        <dbReference type="ARBA" id="ARBA00023015"/>
    </source>
</evidence>
<dbReference type="InterPro" id="IPR012416">
    <property type="entry name" value="CBP60"/>
</dbReference>
<dbReference type="InterPro" id="IPR046831">
    <property type="entry name" value="Calmodulin_bind_N"/>
</dbReference>
<keyword evidence="3" id="KW-0805">Transcription regulation</keyword>
<dbReference type="GO" id="GO:0080142">
    <property type="term" value="P:regulation of salicylic acid biosynthetic process"/>
    <property type="evidence" value="ECO:0007669"/>
    <property type="project" value="TreeGrafter"/>
</dbReference>
<keyword evidence="5" id="KW-0010">Activator</keyword>
<evidence type="ECO:0000313" key="11">
    <source>
        <dbReference type="EMBL" id="KAE8702668.1"/>
    </source>
</evidence>
<evidence type="ECO:0000259" key="9">
    <source>
        <dbReference type="Pfam" id="PF20451"/>
    </source>
</evidence>
<keyword evidence="4" id="KW-0238">DNA-binding</keyword>
<dbReference type="InterPro" id="IPR046829">
    <property type="entry name" value="Calmod_bind_C"/>
</dbReference>
<evidence type="ECO:0000256" key="6">
    <source>
        <dbReference type="ARBA" id="ARBA00023163"/>
    </source>
</evidence>
<evidence type="ECO:0000256" key="5">
    <source>
        <dbReference type="ARBA" id="ARBA00023159"/>
    </source>
</evidence>
<keyword evidence="12" id="KW-1185">Reference proteome</keyword>
<dbReference type="AlphaFoldDB" id="A0A6A3AF53"/>
<proteinExistence type="inferred from homology"/>
<name>A0A6A3AF53_HIBSY</name>
<comment type="caution">
    <text evidence="11">The sequence shown here is derived from an EMBL/GenBank/DDBJ whole genome shotgun (WGS) entry which is preliminary data.</text>
</comment>
<gene>
    <name evidence="11" type="ORF">F3Y22_tig00110482pilonHSYRG00602</name>
</gene>
<feature type="domain" description="Calmodulin binding protein central" evidence="9">
    <location>
        <begin position="192"/>
        <end position="254"/>
    </location>
</feature>
<keyword evidence="7" id="KW-0539">Nucleus</keyword>
<feature type="domain" description="Calmodulin binding protein-like N-terminal" evidence="8">
    <location>
        <begin position="72"/>
        <end position="146"/>
    </location>
</feature>
<evidence type="ECO:0000256" key="4">
    <source>
        <dbReference type="ARBA" id="ARBA00023125"/>
    </source>
</evidence>
<dbReference type="GO" id="GO:0005634">
    <property type="term" value="C:nucleus"/>
    <property type="evidence" value="ECO:0007669"/>
    <property type="project" value="UniProtKB-SubCell"/>
</dbReference>
<dbReference type="Proteomes" id="UP000436088">
    <property type="component" value="Unassembled WGS sequence"/>
</dbReference>
<dbReference type="PANTHER" id="PTHR31713">
    <property type="entry name" value="OS02G0177800 PROTEIN"/>
    <property type="match status" value="1"/>
</dbReference>
<keyword evidence="6" id="KW-0804">Transcription</keyword>
<dbReference type="PANTHER" id="PTHR31713:SF43">
    <property type="entry name" value="CALMODULIN-BINDING PROTEIN 60 G"/>
    <property type="match status" value="1"/>
</dbReference>
<feature type="domain" description="Calmodulin binding protein C-terminal" evidence="10">
    <location>
        <begin position="259"/>
        <end position="318"/>
    </location>
</feature>
<evidence type="ECO:0000313" key="12">
    <source>
        <dbReference type="Proteomes" id="UP000436088"/>
    </source>
</evidence>
<dbReference type="EMBL" id="VEPZ02001007">
    <property type="protein sequence ID" value="KAE8702668.1"/>
    <property type="molecule type" value="Genomic_DNA"/>
</dbReference>
<protein>
    <submittedName>
        <fullName evidence="11">Detected protein of confused Function</fullName>
    </submittedName>
</protein>
<dbReference type="Pfam" id="PF07887">
    <property type="entry name" value="Calmodulin_bind"/>
    <property type="match status" value="1"/>
</dbReference>
<evidence type="ECO:0000259" key="8">
    <source>
        <dbReference type="Pfam" id="PF07887"/>
    </source>
</evidence>
<sequence>MKLPCKRPAPDGADERSIMRFGRLSFNRIVLNLEPMLQSWVREEVERAILSSFQPSSRSLTNQIEASRGRSLQLRFVNKLPSTIFTGRKVEAEDGETIRLILVDATMGMMISSGSLSSIKVEILVLNGEFGTDEREDWTERTVDNLIFTDNSSWIRSRKFRLGARVMQRIPGESTIREATSEAFMVKDHRGELWRLERIAKDGAFHKRLTSKNIFTVKDFLRLHVTDPSALHDILGSGISNRVWDTIIDHALSCILDDEWYSYYGTAQSVGLLLDSIYRVVAATLDGENYHLVEKFTFSQKLLVEDAKRQAYKNVQYLVLVDRRATTGPSMPLTDLLPEPLSVLSTHIFRPTRIETPKNRIEF</sequence>
<dbReference type="InterPro" id="IPR046830">
    <property type="entry name" value="Calmod_bind_M"/>
</dbReference>
<organism evidence="11 12">
    <name type="scientific">Hibiscus syriacus</name>
    <name type="common">Rose of Sharon</name>
    <dbReference type="NCBI Taxonomy" id="106335"/>
    <lineage>
        <taxon>Eukaryota</taxon>
        <taxon>Viridiplantae</taxon>
        <taxon>Streptophyta</taxon>
        <taxon>Embryophyta</taxon>
        <taxon>Tracheophyta</taxon>
        <taxon>Spermatophyta</taxon>
        <taxon>Magnoliopsida</taxon>
        <taxon>eudicotyledons</taxon>
        <taxon>Gunneridae</taxon>
        <taxon>Pentapetalae</taxon>
        <taxon>rosids</taxon>
        <taxon>malvids</taxon>
        <taxon>Malvales</taxon>
        <taxon>Malvaceae</taxon>
        <taxon>Malvoideae</taxon>
        <taxon>Hibiscus</taxon>
    </lineage>
</organism>
<reference evidence="11" key="1">
    <citation type="submission" date="2019-09" db="EMBL/GenBank/DDBJ databases">
        <title>Draft genome information of white flower Hibiscus syriacus.</title>
        <authorList>
            <person name="Kim Y.-M."/>
        </authorList>
    </citation>
    <scope>NUCLEOTIDE SEQUENCE [LARGE SCALE GENOMIC DNA]</scope>
    <source>
        <strain evidence="11">YM2019G1</strain>
    </source>
</reference>
<evidence type="ECO:0000256" key="7">
    <source>
        <dbReference type="ARBA" id="ARBA00023242"/>
    </source>
</evidence>